<dbReference type="InterPro" id="IPR029058">
    <property type="entry name" value="AB_hydrolase_fold"/>
</dbReference>
<organism evidence="2 3">
    <name type="scientific">Aeribacillus alveayuensis</name>
    <dbReference type="NCBI Taxonomy" id="279215"/>
    <lineage>
        <taxon>Bacteria</taxon>
        <taxon>Bacillati</taxon>
        <taxon>Bacillota</taxon>
        <taxon>Bacilli</taxon>
        <taxon>Bacillales</taxon>
        <taxon>Bacillaceae</taxon>
        <taxon>Aeribacillus</taxon>
    </lineage>
</organism>
<evidence type="ECO:0000313" key="3">
    <source>
        <dbReference type="Proteomes" id="UP001225646"/>
    </source>
</evidence>
<dbReference type="PANTHER" id="PTHR43194">
    <property type="entry name" value="HYDROLASE ALPHA/BETA FOLD FAMILY"/>
    <property type="match status" value="1"/>
</dbReference>
<dbReference type="RefSeq" id="WP_044747569.1">
    <property type="nucleotide sequence ID" value="NZ_JAUSTR010000003.1"/>
</dbReference>
<dbReference type="Pfam" id="PF12697">
    <property type="entry name" value="Abhydrolase_6"/>
    <property type="match status" value="1"/>
</dbReference>
<gene>
    <name evidence="2" type="ORF">J2S06_001384</name>
</gene>
<sequence>MKPLTFFFIHGAGGTISKWRKVTERLGDIPFEVHNLPGHDHDKRAVPSTIEEFASMLNSEIREDVIVVGHSMGGLIGIELAAINEKVKGLVLANSHYELPVHPKILEQLSTGVFPDSLFYASYGKSTDKQLLYEEKEELHKNPMRVTINDFECCAKYKNGEKVLKILNIPVLAVIGEEDKLLPPNAKEQLMKVKPDIQIKKMKGSGHYSMLEKSEKFTEIILEFRDAVQNCEASCH</sequence>
<dbReference type="InterPro" id="IPR050228">
    <property type="entry name" value="Carboxylesterase_BioH"/>
</dbReference>
<dbReference type="PANTHER" id="PTHR43194:SF5">
    <property type="entry name" value="PIMELOYL-[ACYL-CARRIER PROTEIN] METHYL ESTER ESTERASE"/>
    <property type="match status" value="1"/>
</dbReference>
<evidence type="ECO:0000313" key="2">
    <source>
        <dbReference type="EMBL" id="MDQ0162308.1"/>
    </source>
</evidence>
<accession>A0ABT9VMV9</accession>
<dbReference type="EMBL" id="JAUSTR010000003">
    <property type="protein sequence ID" value="MDQ0162308.1"/>
    <property type="molecule type" value="Genomic_DNA"/>
</dbReference>
<protein>
    <submittedName>
        <fullName evidence="2">Pimeloyl-ACP methyl ester carboxylesterase</fullName>
    </submittedName>
</protein>
<name>A0ABT9VMV9_9BACI</name>
<dbReference type="Gene3D" id="3.40.50.1820">
    <property type="entry name" value="alpha/beta hydrolase"/>
    <property type="match status" value="1"/>
</dbReference>
<dbReference type="SUPFAM" id="SSF53474">
    <property type="entry name" value="alpha/beta-Hydrolases"/>
    <property type="match status" value="1"/>
</dbReference>
<keyword evidence="3" id="KW-1185">Reference proteome</keyword>
<evidence type="ECO:0000259" key="1">
    <source>
        <dbReference type="Pfam" id="PF12697"/>
    </source>
</evidence>
<dbReference type="Proteomes" id="UP001225646">
    <property type="component" value="Unassembled WGS sequence"/>
</dbReference>
<proteinExistence type="predicted"/>
<reference evidence="2 3" key="1">
    <citation type="submission" date="2023-07" db="EMBL/GenBank/DDBJ databases">
        <title>Genomic Encyclopedia of Type Strains, Phase IV (KMG-IV): sequencing the most valuable type-strain genomes for metagenomic binning, comparative biology and taxonomic classification.</title>
        <authorList>
            <person name="Goeker M."/>
        </authorList>
    </citation>
    <scope>NUCLEOTIDE SEQUENCE [LARGE SCALE GENOMIC DNA]</scope>
    <source>
        <strain evidence="2 3">DSM 19092</strain>
    </source>
</reference>
<dbReference type="InterPro" id="IPR000073">
    <property type="entry name" value="AB_hydrolase_1"/>
</dbReference>
<feature type="domain" description="AB hydrolase-1" evidence="1">
    <location>
        <begin position="7"/>
        <end position="217"/>
    </location>
</feature>
<comment type="caution">
    <text evidence="2">The sequence shown here is derived from an EMBL/GenBank/DDBJ whole genome shotgun (WGS) entry which is preliminary data.</text>
</comment>